<organism evidence="1 2">
    <name type="scientific">Mycobacterium shimoidei</name>
    <dbReference type="NCBI Taxonomy" id="29313"/>
    <lineage>
        <taxon>Bacteria</taxon>
        <taxon>Bacillati</taxon>
        <taxon>Actinomycetota</taxon>
        <taxon>Actinomycetes</taxon>
        <taxon>Mycobacteriales</taxon>
        <taxon>Mycobacteriaceae</taxon>
        <taxon>Mycobacterium</taxon>
    </lineage>
</organism>
<keyword evidence="2" id="KW-1185">Reference proteome</keyword>
<dbReference type="Proteomes" id="UP000252015">
    <property type="component" value="Unassembled WGS sequence"/>
</dbReference>
<dbReference type="AlphaFoldDB" id="A0A375YYS3"/>
<protein>
    <submittedName>
        <fullName evidence="1">Uncharacterized protein</fullName>
    </submittedName>
</protein>
<name>A0A375YYS3_MYCSH</name>
<dbReference type="EMBL" id="UEGW01000001">
    <property type="protein sequence ID" value="SRX93875.1"/>
    <property type="molecule type" value="Genomic_DNA"/>
</dbReference>
<reference evidence="1 2" key="1">
    <citation type="submission" date="2018-05" db="EMBL/GenBank/DDBJ databases">
        <authorList>
            <consortium name="IHU Genomes"/>
        </authorList>
    </citation>
    <scope>NUCLEOTIDE SEQUENCE [LARGE SCALE GENOMIC DNA]</scope>
    <source>
        <strain evidence="1 2">P7336</strain>
    </source>
</reference>
<evidence type="ECO:0000313" key="2">
    <source>
        <dbReference type="Proteomes" id="UP000252015"/>
    </source>
</evidence>
<accession>A0A375YYS3</accession>
<gene>
    <name evidence="1" type="ORF">MSP7336_02119</name>
</gene>
<sequence length="64" mass="7072">MTDGRRARSQVMRWLVLPEPSLMLVEVAFDLAIVFAVGQISRLESCPMMWAASGFSVAMPSRTA</sequence>
<proteinExistence type="predicted"/>
<evidence type="ECO:0000313" key="1">
    <source>
        <dbReference type="EMBL" id="SRX93875.1"/>
    </source>
</evidence>